<dbReference type="EMBL" id="ML975398">
    <property type="protein sequence ID" value="KAF1830393.1"/>
    <property type="molecule type" value="Genomic_DNA"/>
</dbReference>
<organism evidence="1 2">
    <name type="scientific">Decorospora gaudefroyi</name>
    <dbReference type="NCBI Taxonomy" id="184978"/>
    <lineage>
        <taxon>Eukaryota</taxon>
        <taxon>Fungi</taxon>
        <taxon>Dikarya</taxon>
        <taxon>Ascomycota</taxon>
        <taxon>Pezizomycotina</taxon>
        <taxon>Dothideomycetes</taxon>
        <taxon>Pleosporomycetidae</taxon>
        <taxon>Pleosporales</taxon>
        <taxon>Pleosporineae</taxon>
        <taxon>Pleosporaceae</taxon>
        <taxon>Decorospora</taxon>
    </lineage>
</organism>
<dbReference type="AlphaFoldDB" id="A0A6A5KAL6"/>
<reference evidence="1" key="1">
    <citation type="submission" date="2020-01" db="EMBL/GenBank/DDBJ databases">
        <authorList>
            <consortium name="DOE Joint Genome Institute"/>
            <person name="Haridas S."/>
            <person name="Albert R."/>
            <person name="Binder M."/>
            <person name="Bloem J."/>
            <person name="Labutti K."/>
            <person name="Salamov A."/>
            <person name="Andreopoulos B."/>
            <person name="Baker S.E."/>
            <person name="Barry K."/>
            <person name="Bills G."/>
            <person name="Bluhm B.H."/>
            <person name="Cannon C."/>
            <person name="Castanera R."/>
            <person name="Culley D.E."/>
            <person name="Daum C."/>
            <person name="Ezra D."/>
            <person name="Gonzalez J.B."/>
            <person name="Henrissat B."/>
            <person name="Kuo A."/>
            <person name="Liang C."/>
            <person name="Lipzen A."/>
            <person name="Lutzoni F."/>
            <person name="Magnuson J."/>
            <person name="Mondo S."/>
            <person name="Nolan M."/>
            <person name="Ohm R."/>
            <person name="Pangilinan J."/>
            <person name="Park H.-J."/>
            <person name="Ramirez L."/>
            <person name="Alfaro M."/>
            <person name="Sun H."/>
            <person name="Tritt A."/>
            <person name="Yoshinaga Y."/>
            <person name="Zwiers L.-H."/>
            <person name="Turgeon B.G."/>
            <person name="Goodwin S.B."/>
            <person name="Spatafora J.W."/>
            <person name="Crous P.W."/>
            <person name="Grigoriev I.V."/>
        </authorList>
    </citation>
    <scope>NUCLEOTIDE SEQUENCE</scope>
    <source>
        <strain evidence="1">P77</strain>
    </source>
</reference>
<evidence type="ECO:0000313" key="2">
    <source>
        <dbReference type="Proteomes" id="UP000800040"/>
    </source>
</evidence>
<protein>
    <submittedName>
        <fullName evidence="1">Uncharacterized protein</fullName>
    </submittedName>
</protein>
<evidence type="ECO:0000313" key="1">
    <source>
        <dbReference type="EMBL" id="KAF1830393.1"/>
    </source>
</evidence>
<sequence length="270" mass="29492">MSGLEVIGGTAAISQLLGQAITVIKHIQDARAKVHGASGCLDNYQSQLDNLLDTLQLVQDEPELHTPPIKKQVQKIIDMGKELQRLVDAFAALMTGSKMKQYTHAFTAGDRDEKGLENAMRQLDRAKAELTAMIVTTHVGLSSSMHTGFTAALAVAQKVDRNVQRVLGERLSMSTYLEGRCSDKEENNTVSLTAEDIKALDRKDKASWVNCEAFGKARMFNADSVQRQNHMSTERLYSGTKAYGNSTVFQGNATGADIVAFIRATNQTGQ</sequence>
<accession>A0A6A5KAL6</accession>
<keyword evidence="2" id="KW-1185">Reference proteome</keyword>
<name>A0A6A5KAL6_9PLEO</name>
<gene>
    <name evidence="1" type="ORF">BDW02DRAFT_633698</name>
</gene>
<dbReference type="Proteomes" id="UP000800040">
    <property type="component" value="Unassembled WGS sequence"/>
</dbReference>
<dbReference type="OrthoDB" id="3559235at2759"/>
<proteinExistence type="predicted"/>